<dbReference type="Proteomes" id="UP000285405">
    <property type="component" value="Unassembled WGS sequence"/>
</dbReference>
<gene>
    <name evidence="8" type="ORF">GcC1_104001</name>
</gene>
<feature type="region of interest" description="Disordered" evidence="5">
    <location>
        <begin position="216"/>
        <end position="235"/>
    </location>
</feature>
<protein>
    <recommendedName>
        <fullName evidence="2">protein-tyrosine-phosphatase</fullName>
        <ecNumber evidence="2">3.1.3.48</ecNumber>
    </recommendedName>
</protein>
<dbReference type="PROSITE" id="PS50054">
    <property type="entry name" value="TYR_PHOSPHATASE_DUAL"/>
    <property type="match status" value="1"/>
</dbReference>
<proteinExistence type="inferred from homology"/>
<dbReference type="GO" id="GO:0005829">
    <property type="term" value="C:cytosol"/>
    <property type="evidence" value="ECO:0007669"/>
    <property type="project" value="TreeGrafter"/>
</dbReference>
<dbReference type="PANTHER" id="PTHR10159">
    <property type="entry name" value="DUAL SPECIFICITY PROTEIN PHOSPHATASE"/>
    <property type="match status" value="1"/>
</dbReference>
<organism evidence="8 9">
    <name type="scientific">Golovinomyces cichoracearum</name>
    <dbReference type="NCBI Taxonomy" id="62708"/>
    <lineage>
        <taxon>Eukaryota</taxon>
        <taxon>Fungi</taxon>
        <taxon>Dikarya</taxon>
        <taxon>Ascomycota</taxon>
        <taxon>Pezizomycotina</taxon>
        <taxon>Leotiomycetes</taxon>
        <taxon>Erysiphales</taxon>
        <taxon>Erysiphaceae</taxon>
        <taxon>Golovinomyces</taxon>
    </lineage>
</organism>
<evidence type="ECO:0000313" key="9">
    <source>
        <dbReference type="Proteomes" id="UP000285405"/>
    </source>
</evidence>
<name>A0A420I9J1_9PEZI</name>
<dbReference type="InterPro" id="IPR000387">
    <property type="entry name" value="Tyr_Pase_dom"/>
</dbReference>
<feature type="region of interest" description="Disordered" evidence="5">
    <location>
        <begin position="240"/>
        <end position="266"/>
    </location>
</feature>
<feature type="compositionally biased region" description="Polar residues" evidence="5">
    <location>
        <begin position="216"/>
        <end position="227"/>
    </location>
</feature>
<keyword evidence="3" id="KW-0378">Hydrolase</keyword>
<feature type="region of interest" description="Disordered" evidence="5">
    <location>
        <begin position="590"/>
        <end position="623"/>
    </location>
</feature>
<dbReference type="CDD" id="cd14521">
    <property type="entry name" value="DSP_fungal_SDP1-like"/>
    <property type="match status" value="1"/>
</dbReference>
<dbReference type="PANTHER" id="PTHR10159:SF519">
    <property type="entry name" value="DUAL SPECIFICITY PROTEIN PHOSPHATASE MPK3"/>
    <property type="match status" value="1"/>
</dbReference>
<dbReference type="InterPro" id="IPR029021">
    <property type="entry name" value="Prot-tyrosine_phosphatase-like"/>
</dbReference>
<dbReference type="PROSITE" id="PS00383">
    <property type="entry name" value="TYR_PHOSPHATASE_1"/>
    <property type="match status" value="1"/>
</dbReference>
<dbReference type="GO" id="GO:0008330">
    <property type="term" value="F:protein tyrosine/threonine phosphatase activity"/>
    <property type="evidence" value="ECO:0007669"/>
    <property type="project" value="TreeGrafter"/>
</dbReference>
<feature type="domain" description="Tyrosine-protein phosphatase" evidence="6">
    <location>
        <begin position="394"/>
        <end position="585"/>
    </location>
</feature>
<dbReference type="GO" id="GO:0033550">
    <property type="term" value="F:MAP kinase tyrosine phosphatase activity"/>
    <property type="evidence" value="ECO:0007669"/>
    <property type="project" value="TreeGrafter"/>
</dbReference>
<dbReference type="OrthoDB" id="426001at2759"/>
<dbReference type="InterPro" id="IPR020422">
    <property type="entry name" value="TYR_PHOSPHATASE_DUAL_dom"/>
</dbReference>
<sequence length="674" mass="74273">MNPLPTLPNPNSRTLKRSFTAVTLSPSHERSVEAKTQRLFVRRHKQRADGLTQMCKREPNYTSALMSATSGTTTYENHLSSFISMYSLESPTPRVVCWNSSTTSTTELSSIKTTSILPGVASTDLDQNPMKEAENNNKIPVNHNQKNDLTLDQDSPDSSPTITIFTNDSSLSDPSPSSSPDYSNNPETLGCGVISNSKPNEYQNINSMINSPSQFKLCSDKSTTSPISRKKNPKSLALKLTPKSETSCSSEPPSPSFIKPPAMRGKKKPNLLSLNTGAANNNSLAESVASPRLPSMLQRRGLKHSVSTPQMVFTPMFCPTGGMTLRPHMRPTRFGDNKTNQDSSNNSNKIQEDIAEETTGVQMATRLPGVTVGGDTFDRAHSSEDESTATYPDGPILMHEPSLYLYSEPELDEILKFDVVINVAREVKCPFEITKTGSIRGNRTRNPQSFLKRASTTSGLNKEGQLKTCPVFISALETNSIDLPPKTHFPEYIHIPWDHNTDVKDELWDLCELIEDRLNNGKKVLVHCQQGASRSATLIIAYGMYVNKEIGPNESYQIAQAKSPWVNPNMSLLFSLNDFKKVIDRKKHERSKLAGKDTPNESALSSTESSSIDATETSSDISESSTYMDNFVSPINTTQISCDDGLAPNSVFEMDSTISRLDAFEFGFPTLLPK</sequence>
<dbReference type="Gene3D" id="3.90.190.10">
    <property type="entry name" value="Protein tyrosine phosphatase superfamily"/>
    <property type="match status" value="1"/>
</dbReference>
<feature type="compositionally biased region" description="Low complexity" evidence="5">
    <location>
        <begin position="241"/>
        <end position="251"/>
    </location>
</feature>
<evidence type="ECO:0000259" key="7">
    <source>
        <dbReference type="PROSITE" id="PS50056"/>
    </source>
</evidence>
<feature type="region of interest" description="Disordered" evidence="5">
    <location>
        <begin position="120"/>
        <end position="191"/>
    </location>
</feature>
<dbReference type="InterPro" id="IPR000340">
    <property type="entry name" value="Dual-sp_phosphatase_cat-dom"/>
</dbReference>
<dbReference type="GO" id="GO:0043409">
    <property type="term" value="P:negative regulation of MAPK cascade"/>
    <property type="evidence" value="ECO:0007669"/>
    <property type="project" value="TreeGrafter"/>
</dbReference>
<feature type="compositionally biased region" description="Polar residues" evidence="5">
    <location>
        <begin position="136"/>
        <end position="166"/>
    </location>
</feature>
<dbReference type="EC" id="3.1.3.48" evidence="2"/>
<dbReference type="Pfam" id="PF00782">
    <property type="entry name" value="DSPc"/>
    <property type="match status" value="1"/>
</dbReference>
<evidence type="ECO:0000256" key="2">
    <source>
        <dbReference type="ARBA" id="ARBA00013064"/>
    </source>
</evidence>
<dbReference type="SUPFAM" id="SSF52799">
    <property type="entry name" value="(Phosphotyrosine protein) phosphatases II"/>
    <property type="match status" value="1"/>
</dbReference>
<keyword evidence="4" id="KW-0904">Protein phosphatase</keyword>
<reference evidence="8 9" key="1">
    <citation type="journal article" date="2018" name="BMC Genomics">
        <title>Comparative genome analyses reveal sequence features reflecting distinct modes of host-adaptation between dicot and monocot powdery mildew.</title>
        <authorList>
            <person name="Wu Y."/>
            <person name="Ma X."/>
            <person name="Pan Z."/>
            <person name="Kale S.D."/>
            <person name="Song Y."/>
            <person name="King H."/>
            <person name="Zhang Q."/>
            <person name="Presley C."/>
            <person name="Deng X."/>
            <person name="Wei C.I."/>
            <person name="Xiao S."/>
        </authorList>
    </citation>
    <scope>NUCLEOTIDE SEQUENCE [LARGE SCALE GENOMIC DNA]</scope>
    <source>
        <strain evidence="8">UCSC1</strain>
    </source>
</reference>
<feature type="domain" description="Tyrosine specific protein phosphatases" evidence="7">
    <location>
        <begin position="505"/>
        <end position="564"/>
    </location>
</feature>
<dbReference type="GO" id="GO:0017017">
    <property type="term" value="F:MAP kinase tyrosine/serine/threonine phosphatase activity"/>
    <property type="evidence" value="ECO:0007669"/>
    <property type="project" value="TreeGrafter"/>
</dbReference>
<evidence type="ECO:0000259" key="6">
    <source>
        <dbReference type="PROSITE" id="PS50054"/>
    </source>
</evidence>
<accession>A0A420I9J1</accession>
<evidence type="ECO:0000256" key="1">
    <source>
        <dbReference type="ARBA" id="ARBA00008601"/>
    </source>
</evidence>
<dbReference type="PROSITE" id="PS50056">
    <property type="entry name" value="TYR_PHOSPHATASE_2"/>
    <property type="match status" value="1"/>
</dbReference>
<comment type="caution">
    <text evidence="8">The sequence shown here is derived from an EMBL/GenBank/DDBJ whole genome shotgun (WGS) entry which is preliminary data.</text>
</comment>
<dbReference type="InterPro" id="IPR016130">
    <property type="entry name" value="Tyr_Pase_AS"/>
</dbReference>
<dbReference type="AlphaFoldDB" id="A0A420I9J1"/>
<feature type="compositionally biased region" description="Low complexity" evidence="5">
    <location>
        <begin position="167"/>
        <end position="186"/>
    </location>
</feature>
<feature type="compositionally biased region" description="Low complexity" evidence="5">
    <location>
        <begin position="601"/>
        <end position="623"/>
    </location>
</feature>
<dbReference type="GO" id="GO:0005634">
    <property type="term" value="C:nucleus"/>
    <property type="evidence" value="ECO:0007669"/>
    <property type="project" value="TreeGrafter"/>
</dbReference>
<evidence type="ECO:0000256" key="5">
    <source>
        <dbReference type="SAM" id="MobiDB-lite"/>
    </source>
</evidence>
<dbReference type="EMBL" id="MCBR01010449">
    <property type="protein sequence ID" value="RKF71226.1"/>
    <property type="molecule type" value="Genomic_DNA"/>
</dbReference>
<evidence type="ECO:0000256" key="4">
    <source>
        <dbReference type="ARBA" id="ARBA00022912"/>
    </source>
</evidence>
<evidence type="ECO:0000256" key="3">
    <source>
        <dbReference type="ARBA" id="ARBA00022801"/>
    </source>
</evidence>
<comment type="similarity">
    <text evidence="1">Belongs to the protein-tyrosine phosphatase family. Non-receptor class dual specificity subfamily.</text>
</comment>
<evidence type="ECO:0000313" key="8">
    <source>
        <dbReference type="EMBL" id="RKF71226.1"/>
    </source>
</evidence>
<dbReference type="SMART" id="SM00195">
    <property type="entry name" value="DSPc"/>
    <property type="match status" value="1"/>
</dbReference>